<feature type="region of interest" description="Disordered" evidence="1">
    <location>
        <begin position="90"/>
        <end position="114"/>
    </location>
</feature>
<comment type="caution">
    <text evidence="3">The sequence shown here is derived from an EMBL/GenBank/DDBJ whole genome shotgun (WGS) entry which is preliminary data.</text>
</comment>
<organism evidence="3 4">
    <name type="scientific">Cnephaeus nilssonii</name>
    <name type="common">Northern bat</name>
    <name type="synonym">Eptesicus nilssonii</name>
    <dbReference type="NCBI Taxonomy" id="3371016"/>
    <lineage>
        <taxon>Eukaryota</taxon>
        <taxon>Metazoa</taxon>
        <taxon>Chordata</taxon>
        <taxon>Craniata</taxon>
        <taxon>Vertebrata</taxon>
        <taxon>Euteleostomi</taxon>
        <taxon>Mammalia</taxon>
        <taxon>Eutheria</taxon>
        <taxon>Laurasiatheria</taxon>
        <taxon>Chiroptera</taxon>
        <taxon>Yangochiroptera</taxon>
        <taxon>Vespertilionidae</taxon>
        <taxon>Cnephaeus</taxon>
    </lineage>
</organism>
<dbReference type="AlphaFoldDB" id="A0AA40ICF5"/>
<name>A0AA40ICF5_CNENI</name>
<proteinExistence type="predicted"/>
<protein>
    <recommendedName>
        <fullName evidence="2">Small acidic protein-like domain-containing protein</fullName>
    </recommendedName>
</protein>
<dbReference type="EMBL" id="JAULJE010000001">
    <property type="protein sequence ID" value="KAK1346998.1"/>
    <property type="molecule type" value="Genomic_DNA"/>
</dbReference>
<keyword evidence="4" id="KW-1185">Reference proteome</keyword>
<feature type="domain" description="Small acidic protein-like" evidence="2">
    <location>
        <begin position="180"/>
        <end position="252"/>
    </location>
</feature>
<reference evidence="3" key="1">
    <citation type="submission" date="2023-06" db="EMBL/GenBank/DDBJ databases">
        <title>Reference genome for the Northern bat (Eptesicus nilssonii), a most northern bat species.</title>
        <authorList>
            <person name="Laine V.N."/>
            <person name="Pulliainen A.T."/>
            <person name="Lilley T.M."/>
        </authorList>
    </citation>
    <scope>NUCLEOTIDE SEQUENCE</scope>
    <source>
        <strain evidence="3">BLF_Eptnil</strain>
        <tissue evidence="3">Kidney</tissue>
    </source>
</reference>
<accession>A0AA40ICF5</accession>
<dbReference type="InterPro" id="IPR028124">
    <property type="entry name" value="SMAP_dom"/>
</dbReference>
<evidence type="ECO:0000256" key="1">
    <source>
        <dbReference type="SAM" id="MobiDB-lite"/>
    </source>
</evidence>
<sequence length="274" mass="31197">MASQRPRQYKTGHLVAAKPMATRTGQHSWVNSQRERRSLQQRSIQVFFFGTHDSAFLDQRPFPHIISKKITLESQANEKDLMKDCGKQKVAKHPGHTLGPPGIPSFPRKERRKESKVAELWKEEPDTDFEVVLEKKGNMDKAHIDQVRRNALQEETDRESGKTEASGTQTWTGTQFGQCDTAGFENEEQKLKFLKLMGGFKNLSPSFSRTPDTTRRPNMALDTMAASSLQQSLQQDYVRVLSWKHGGRAGLGLPTSNKVFYIDRNAFKSIKFED</sequence>
<feature type="region of interest" description="Disordered" evidence="1">
    <location>
        <begin position="151"/>
        <end position="174"/>
    </location>
</feature>
<feature type="region of interest" description="Disordered" evidence="1">
    <location>
        <begin position="1"/>
        <end position="29"/>
    </location>
</feature>
<dbReference type="Pfam" id="PF15477">
    <property type="entry name" value="SMAP"/>
    <property type="match status" value="1"/>
</dbReference>
<gene>
    <name evidence="3" type="ORF">QTO34_000858</name>
</gene>
<evidence type="ECO:0000313" key="3">
    <source>
        <dbReference type="EMBL" id="KAK1346998.1"/>
    </source>
</evidence>
<evidence type="ECO:0000259" key="2">
    <source>
        <dbReference type="Pfam" id="PF15477"/>
    </source>
</evidence>
<dbReference type="Proteomes" id="UP001177744">
    <property type="component" value="Unassembled WGS sequence"/>
</dbReference>
<dbReference type="PANTHER" id="PTHR22426">
    <property type="entry name" value="ARGININE_SERINE-RICH COILED-COIL PROTEIN 2"/>
    <property type="match status" value="1"/>
</dbReference>
<evidence type="ECO:0000313" key="4">
    <source>
        <dbReference type="Proteomes" id="UP001177744"/>
    </source>
</evidence>
<dbReference type="PANTHER" id="PTHR22426:SF1">
    <property type="entry name" value="LYSINE-RICH NUCLEOLAR PROTEIN 1"/>
    <property type="match status" value="1"/>
</dbReference>